<keyword evidence="2" id="KW-1185">Reference proteome</keyword>
<protein>
    <submittedName>
        <fullName evidence="1">Uncharacterized protein</fullName>
    </submittedName>
</protein>
<reference evidence="1" key="1">
    <citation type="journal article" date="2020" name="Ecol. Evol.">
        <title>Genome structure and content of the rice root-knot nematode (Meloidogyne graminicola).</title>
        <authorList>
            <person name="Phan N.T."/>
            <person name="Danchin E.G.J."/>
            <person name="Klopp C."/>
            <person name="Perfus-Barbeoch L."/>
            <person name="Kozlowski D.K."/>
            <person name="Koutsovoulos G.D."/>
            <person name="Lopez-Roques C."/>
            <person name="Bouchez O."/>
            <person name="Zahm M."/>
            <person name="Besnard G."/>
            <person name="Bellafiore S."/>
        </authorList>
    </citation>
    <scope>NUCLEOTIDE SEQUENCE</scope>
    <source>
        <strain evidence="1">VN-18</strain>
    </source>
</reference>
<comment type="caution">
    <text evidence="1">The sequence shown here is derived from an EMBL/GenBank/DDBJ whole genome shotgun (WGS) entry which is preliminary data.</text>
</comment>
<gene>
    <name evidence="1" type="ORF">Mgra_00008088</name>
</gene>
<name>A0A8S9ZGP9_9BILA</name>
<proteinExistence type="predicted"/>
<dbReference type="Proteomes" id="UP000605970">
    <property type="component" value="Unassembled WGS sequence"/>
</dbReference>
<dbReference type="AlphaFoldDB" id="A0A8S9ZGP9"/>
<evidence type="ECO:0000313" key="1">
    <source>
        <dbReference type="EMBL" id="KAF7632487.1"/>
    </source>
</evidence>
<dbReference type="EMBL" id="JABEBT010000101">
    <property type="protein sequence ID" value="KAF7632487.1"/>
    <property type="molecule type" value="Genomic_DNA"/>
</dbReference>
<sequence>QNIHQQKIVNQPQNLPNSFVINPTFVNNSNINNELPLNFPSSSQQQGELFIQISILRFLQNWV</sequence>
<evidence type="ECO:0000313" key="2">
    <source>
        <dbReference type="Proteomes" id="UP000605970"/>
    </source>
</evidence>
<feature type="non-terminal residue" evidence="1">
    <location>
        <position position="1"/>
    </location>
</feature>
<accession>A0A8S9ZGP9</accession>
<organism evidence="1 2">
    <name type="scientific">Meloidogyne graminicola</name>
    <dbReference type="NCBI Taxonomy" id="189291"/>
    <lineage>
        <taxon>Eukaryota</taxon>
        <taxon>Metazoa</taxon>
        <taxon>Ecdysozoa</taxon>
        <taxon>Nematoda</taxon>
        <taxon>Chromadorea</taxon>
        <taxon>Rhabditida</taxon>
        <taxon>Tylenchina</taxon>
        <taxon>Tylenchomorpha</taxon>
        <taxon>Tylenchoidea</taxon>
        <taxon>Meloidogynidae</taxon>
        <taxon>Meloidogyninae</taxon>
        <taxon>Meloidogyne</taxon>
    </lineage>
</organism>